<dbReference type="Proteomes" id="UP000886883">
    <property type="component" value="Unassembled WGS sequence"/>
</dbReference>
<organism evidence="1 2">
    <name type="scientific">Candidatus Eisenbergiella merdigallinarum</name>
    <dbReference type="NCBI Taxonomy" id="2838552"/>
    <lineage>
        <taxon>Bacteria</taxon>
        <taxon>Bacillati</taxon>
        <taxon>Bacillota</taxon>
        <taxon>Clostridia</taxon>
        <taxon>Lachnospirales</taxon>
        <taxon>Lachnospiraceae</taxon>
        <taxon>Eisenbergiella</taxon>
    </lineage>
</organism>
<reference evidence="1" key="2">
    <citation type="submission" date="2021-04" db="EMBL/GenBank/DDBJ databases">
        <authorList>
            <person name="Gilroy R."/>
        </authorList>
    </citation>
    <scope>NUCLEOTIDE SEQUENCE</scope>
    <source>
        <strain evidence="1">USAMLcec3-2134</strain>
    </source>
</reference>
<dbReference type="GO" id="GO:0003677">
    <property type="term" value="F:DNA binding"/>
    <property type="evidence" value="ECO:0007669"/>
    <property type="project" value="InterPro"/>
</dbReference>
<comment type="caution">
    <text evidence="1">The sequence shown here is derived from an EMBL/GenBank/DDBJ whole genome shotgun (WGS) entry which is preliminary data.</text>
</comment>
<protein>
    <recommendedName>
        <fullName evidence="3">AP2 domain-containing protein</fullName>
    </recommendedName>
</protein>
<dbReference type="InterPro" id="IPR016177">
    <property type="entry name" value="DNA-bd_dom_sf"/>
</dbReference>
<dbReference type="AlphaFoldDB" id="A0A9D2MS30"/>
<dbReference type="SUPFAM" id="SSF54171">
    <property type="entry name" value="DNA-binding domain"/>
    <property type="match status" value="1"/>
</dbReference>
<reference evidence="1" key="1">
    <citation type="journal article" date="2021" name="PeerJ">
        <title>Extensive microbial diversity within the chicken gut microbiome revealed by metagenomics and culture.</title>
        <authorList>
            <person name="Gilroy R."/>
            <person name="Ravi A."/>
            <person name="Getino M."/>
            <person name="Pursley I."/>
            <person name="Horton D.L."/>
            <person name="Alikhan N.F."/>
            <person name="Baker D."/>
            <person name="Gharbi K."/>
            <person name="Hall N."/>
            <person name="Watson M."/>
            <person name="Adriaenssens E.M."/>
            <person name="Foster-Nyarko E."/>
            <person name="Jarju S."/>
            <person name="Secka A."/>
            <person name="Antonio M."/>
            <person name="Oren A."/>
            <person name="Chaudhuri R.R."/>
            <person name="La Ragione R."/>
            <person name="Hildebrand F."/>
            <person name="Pallen M.J."/>
        </authorList>
    </citation>
    <scope>NUCLEOTIDE SEQUENCE</scope>
    <source>
        <strain evidence="1">USAMLcec3-2134</strain>
    </source>
</reference>
<evidence type="ECO:0008006" key="3">
    <source>
        <dbReference type="Google" id="ProtNLM"/>
    </source>
</evidence>
<evidence type="ECO:0000313" key="2">
    <source>
        <dbReference type="Proteomes" id="UP000886883"/>
    </source>
</evidence>
<accession>A0A9D2MS30</accession>
<gene>
    <name evidence="1" type="ORF">H9763_05610</name>
</gene>
<proteinExistence type="predicted"/>
<evidence type="ECO:0000313" key="1">
    <source>
        <dbReference type="EMBL" id="HJB90931.1"/>
    </source>
</evidence>
<dbReference type="EMBL" id="DWXE01000020">
    <property type="protein sequence ID" value="HJB90931.1"/>
    <property type="molecule type" value="Genomic_DNA"/>
</dbReference>
<name>A0A9D2MS30_9FIRM</name>
<sequence length="196" mass="22743">MKPGRKQGKGRNLTDLTGRRFGRLVAQYPTARRDRKGSVYWHCTCDCGKEAEVTENGLVHGNNRSCGCLKRENQKRVVDQLHMVDGTCLEWLEKRKSRSDNTSGFRGIYCLKNGRYRVGIGFKRERYYLGTYDTMEDAVKVRLEAEKKIHGEFVRQYRKWKERADGDEEWGKAHPLTFRVQKGAGGSYRVVTELEE</sequence>